<dbReference type="GO" id="GO:0005524">
    <property type="term" value="F:ATP binding"/>
    <property type="evidence" value="ECO:0007669"/>
    <property type="project" value="UniProtKB-KW"/>
</dbReference>
<feature type="transmembrane region" description="Helical" evidence="10">
    <location>
        <begin position="50"/>
        <end position="73"/>
    </location>
</feature>
<dbReference type="Gene3D" id="3.40.50.1000">
    <property type="entry name" value="HAD superfamily/HAD-like"/>
    <property type="match status" value="1"/>
</dbReference>
<dbReference type="Gene3D" id="3.40.1110.10">
    <property type="entry name" value="Calcium-transporting ATPase, cytoplasmic domain N"/>
    <property type="match status" value="1"/>
</dbReference>
<dbReference type="SUPFAM" id="SSF81653">
    <property type="entry name" value="Calcium ATPase, transduction domain A"/>
    <property type="match status" value="1"/>
</dbReference>
<dbReference type="PROSITE" id="PS00154">
    <property type="entry name" value="ATPASE_E1_E2"/>
    <property type="match status" value="1"/>
</dbReference>
<keyword evidence="6" id="KW-0067">ATP-binding</keyword>
<dbReference type="PRINTS" id="PR00119">
    <property type="entry name" value="CATATPASE"/>
</dbReference>
<keyword evidence="4" id="KW-0479">Metal-binding</keyword>
<dbReference type="GO" id="GO:0046873">
    <property type="term" value="F:metal ion transmembrane transporter activity"/>
    <property type="evidence" value="ECO:0007669"/>
    <property type="project" value="UniProtKB-ARBA"/>
</dbReference>
<dbReference type="GO" id="GO:0019829">
    <property type="term" value="F:ATPase-coupled monoatomic cation transmembrane transporter activity"/>
    <property type="evidence" value="ECO:0007669"/>
    <property type="project" value="UniProtKB-ARBA"/>
</dbReference>
<dbReference type="FunFam" id="2.70.150.10:FF:000016">
    <property type="entry name" value="Calcium-transporting P-type ATPase putative"/>
    <property type="match status" value="1"/>
</dbReference>
<evidence type="ECO:0000256" key="8">
    <source>
        <dbReference type="ARBA" id="ARBA00022989"/>
    </source>
</evidence>
<dbReference type="EMBL" id="FOYT01000003">
    <property type="protein sequence ID" value="SFR65393.1"/>
    <property type="molecule type" value="Genomic_DNA"/>
</dbReference>
<dbReference type="PRINTS" id="PR00120">
    <property type="entry name" value="HATPASE"/>
</dbReference>
<evidence type="ECO:0000259" key="11">
    <source>
        <dbReference type="SMART" id="SM00831"/>
    </source>
</evidence>
<dbReference type="Pfam" id="PF00122">
    <property type="entry name" value="E1-E2_ATPase"/>
    <property type="match status" value="1"/>
</dbReference>
<evidence type="ECO:0000256" key="5">
    <source>
        <dbReference type="ARBA" id="ARBA00022741"/>
    </source>
</evidence>
<dbReference type="PANTHER" id="PTHR42861">
    <property type="entry name" value="CALCIUM-TRANSPORTING ATPASE"/>
    <property type="match status" value="1"/>
</dbReference>
<keyword evidence="9 10" id="KW-0472">Membrane</keyword>
<dbReference type="InterPro" id="IPR023299">
    <property type="entry name" value="ATPase_P-typ_cyto_dom_N"/>
</dbReference>
<dbReference type="OrthoDB" id="8588at2157"/>
<dbReference type="GO" id="GO:0015662">
    <property type="term" value="F:P-type ion transporter activity"/>
    <property type="evidence" value="ECO:0007669"/>
    <property type="project" value="UniProtKB-ARBA"/>
</dbReference>
<dbReference type="SFLD" id="SFLDG00002">
    <property type="entry name" value="C1.7:_P-type_atpase_like"/>
    <property type="match status" value="1"/>
</dbReference>
<dbReference type="STRING" id="553469.SAMN04487947_3127"/>
<evidence type="ECO:0000313" key="12">
    <source>
        <dbReference type="EMBL" id="SFR65393.1"/>
    </source>
</evidence>
<feature type="transmembrane region" description="Helical" evidence="10">
    <location>
        <begin position="824"/>
        <end position="847"/>
    </location>
</feature>
<dbReference type="Proteomes" id="UP000198531">
    <property type="component" value="Unassembled WGS sequence"/>
</dbReference>
<dbReference type="InterPro" id="IPR006068">
    <property type="entry name" value="ATPase_P-typ_cation-transptr_C"/>
</dbReference>
<keyword evidence="8 10" id="KW-1133">Transmembrane helix</keyword>
<dbReference type="Pfam" id="PF13246">
    <property type="entry name" value="Cation_ATPase"/>
    <property type="match status" value="1"/>
</dbReference>
<feature type="transmembrane region" description="Helical" evidence="10">
    <location>
        <begin position="756"/>
        <end position="779"/>
    </location>
</feature>
<dbReference type="InterPro" id="IPR059000">
    <property type="entry name" value="ATPase_P-type_domA"/>
</dbReference>
<feature type="transmembrane region" description="Helical" evidence="10">
    <location>
        <begin position="243"/>
        <end position="261"/>
    </location>
</feature>
<feature type="transmembrane region" description="Helical" evidence="10">
    <location>
        <begin position="791"/>
        <end position="812"/>
    </location>
</feature>
<dbReference type="Pfam" id="PF00689">
    <property type="entry name" value="Cation_ATPase_C"/>
    <property type="match status" value="1"/>
</dbReference>
<dbReference type="SUPFAM" id="SSF56784">
    <property type="entry name" value="HAD-like"/>
    <property type="match status" value="1"/>
</dbReference>
<dbReference type="InterPro" id="IPR001757">
    <property type="entry name" value="P_typ_ATPase"/>
</dbReference>
<dbReference type="SFLD" id="SFLDF00027">
    <property type="entry name" value="p-type_atpase"/>
    <property type="match status" value="1"/>
</dbReference>
<feature type="transmembrane region" description="Helical" evidence="10">
    <location>
        <begin position="727"/>
        <end position="750"/>
    </location>
</feature>
<sequence>MDWHARDTETVYEELDTTAEGLSPEAAAERLERVGPNEITGEQRRGPLRIFLAQFSSALIWVLLLAAVLSFSIGHAVDAILIGVILLANGVFGFVQEYRAEQSLDALRELTTPEVTVRRDGEEERREATELVPGDVVVFSQGDVVPADCRLVEANNLEVDEAALTGESVPVTKRTEPVADDAPLAERESMVYKGTNVTRGRGVAVVVGTGMDTEVGGIAEELSGAETLETPLQRDLDRLGRRLGIGVVALSAVLVPLLVFVGGRSLVQSALTAVSLAVAAVPEGLPAVVTLTLALGVRRMADENALVRTLPAVEALGAVDVVCTDKTGTLTEGEMRVRAAWVYDRTFDVGEDEDDDAIEDERFDRLLEIGALCNDATADDGDPTERALVRAANRRFDVDGRREARPRRDEKPFSSERKRMATIHDDQVYVKGAPDEVLSRATRILTEDGTEELTAERRERIDDQIDDFAENALRVLAFAFKERDDDGGSEENLVFVGLQGLIDPPRKEVRDAIEDTQRAGIDVKVITGDHPTTGRAIAAQVGVESDVLTGAEVASMDEDELRERVEEIDVYARAEPSHKVRILKALQANGHRVAMTGDGINDAPALKNADVGISMGVRGTDVAKQASDIVLLDDNYSTIRNAIRRGRTIFDNIWKFVAYLLSANFAEVLVVFVASLFGYLILPAVQLLWINLLTDGLPALALGADPSGDVMDRSPRERVTGIIDRPMLELIAGAGLTVTVLMLGLMFYVLDGAPAVTPYAMTMVFTGFVLFEFVKLYVVRWTKGTPTLSNAWLEVAVAASLLLQLAVLYTPLRTYFGTVPLGLADWGLLGGVVLLGSPVLLSVGWLVKRRETGRRPAKTVQSTEPEPDPGDD</sequence>
<dbReference type="Gene3D" id="1.20.1110.10">
    <property type="entry name" value="Calcium-transporting ATPase, transmembrane domain"/>
    <property type="match status" value="1"/>
</dbReference>
<dbReference type="InterPro" id="IPR044492">
    <property type="entry name" value="P_typ_ATPase_HD_dom"/>
</dbReference>
<gene>
    <name evidence="12" type="ORF">SAMN04487947_3127</name>
</gene>
<evidence type="ECO:0000256" key="10">
    <source>
        <dbReference type="SAM" id="Phobius"/>
    </source>
</evidence>
<name>A0A1I6IFD5_9EURY</name>
<dbReference type="SUPFAM" id="SSF81665">
    <property type="entry name" value="Calcium ATPase, transmembrane domain M"/>
    <property type="match status" value="1"/>
</dbReference>
<reference evidence="13" key="1">
    <citation type="submission" date="2016-10" db="EMBL/GenBank/DDBJ databases">
        <authorList>
            <person name="Varghese N."/>
            <person name="Submissions S."/>
        </authorList>
    </citation>
    <scope>NUCLEOTIDE SEQUENCE [LARGE SCALE GENOMIC DNA]</scope>
    <source>
        <strain evidence="13">CGMCC 1.7736</strain>
    </source>
</reference>
<organism evidence="12 13">
    <name type="scientific">Halogeometricum rufum</name>
    <dbReference type="NCBI Taxonomy" id="553469"/>
    <lineage>
        <taxon>Archaea</taxon>
        <taxon>Methanobacteriati</taxon>
        <taxon>Methanobacteriota</taxon>
        <taxon>Stenosarchaea group</taxon>
        <taxon>Halobacteria</taxon>
        <taxon>Halobacteriales</taxon>
        <taxon>Haloferacaceae</taxon>
        <taxon>Halogeometricum</taxon>
    </lineage>
</organism>
<dbReference type="SFLD" id="SFLDS00003">
    <property type="entry name" value="Haloacid_Dehalogenase"/>
    <property type="match status" value="1"/>
</dbReference>
<dbReference type="GO" id="GO:0016887">
    <property type="term" value="F:ATP hydrolysis activity"/>
    <property type="evidence" value="ECO:0007669"/>
    <property type="project" value="InterPro"/>
</dbReference>
<dbReference type="InterPro" id="IPR004014">
    <property type="entry name" value="ATPase_P-typ_cation-transptr_N"/>
</dbReference>
<feature type="transmembrane region" description="Helical" evidence="10">
    <location>
        <begin position="79"/>
        <end position="95"/>
    </location>
</feature>
<evidence type="ECO:0000313" key="13">
    <source>
        <dbReference type="Proteomes" id="UP000198531"/>
    </source>
</evidence>
<protein>
    <submittedName>
        <fullName evidence="12">Ca2+-transporting ATPase</fullName>
    </submittedName>
</protein>
<dbReference type="AlphaFoldDB" id="A0A1I6IFD5"/>
<evidence type="ECO:0000256" key="2">
    <source>
        <dbReference type="ARBA" id="ARBA00022475"/>
    </source>
</evidence>
<dbReference type="InterPro" id="IPR036412">
    <property type="entry name" value="HAD-like_sf"/>
</dbReference>
<dbReference type="GO" id="GO:0005886">
    <property type="term" value="C:plasma membrane"/>
    <property type="evidence" value="ECO:0007669"/>
    <property type="project" value="UniProtKB-SubCell"/>
</dbReference>
<evidence type="ECO:0000256" key="7">
    <source>
        <dbReference type="ARBA" id="ARBA00022967"/>
    </source>
</evidence>
<proteinExistence type="predicted"/>
<comment type="subcellular location">
    <subcellularLocation>
        <location evidence="1">Cell membrane</location>
        <topology evidence="1">Multi-pass membrane protein</topology>
    </subcellularLocation>
</comment>
<dbReference type="InterPro" id="IPR023298">
    <property type="entry name" value="ATPase_P-typ_TM_dom_sf"/>
</dbReference>
<feature type="domain" description="Cation-transporting P-type ATPase N-terminal" evidence="11">
    <location>
        <begin position="2"/>
        <end position="75"/>
    </location>
</feature>
<keyword evidence="2" id="KW-1003">Cell membrane</keyword>
<keyword evidence="7" id="KW-1278">Translocase</keyword>
<dbReference type="SMART" id="SM00831">
    <property type="entry name" value="Cation_ATPase_N"/>
    <property type="match status" value="1"/>
</dbReference>
<dbReference type="InterPro" id="IPR018303">
    <property type="entry name" value="ATPase_P-typ_P_site"/>
</dbReference>
<evidence type="ECO:0000256" key="9">
    <source>
        <dbReference type="ARBA" id="ARBA00023136"/>
    </source>
</evidence>
<feature type="transmembrane region" description="Helical" evidence="10">
    <location>
        <begin position="656"/>
        <end position="682"/>
    </location>
</feature>
<evidence type="ECO:0000256" key="1">
    <source>
        <dbReference type="ARBA" id="ARBA00004651"/>
    </source>
</evidence>
<evidence type="ECO:0000256" key="4">
    <source>
        <dbReference type="ARBA" id="ARBA00022723"/>
    </source>
</evidence>
<keyword evidence="3 10" id="KW-0812">Transmembrane</keyword>
<dbReference type="RefSeq" id="WP_089809331.1">
    <property type="nucleotide sequence ID" value="NZ_FOYT01000003.1"/>
</dbReference>
<dbReference type="InterPro" id="IPR023214">
    <property type="entry name" value="HAD_sf"/>
</dbReference>
<accession>A0A1I6IFD5</accession>
<keyword evidence="13" id="KW-1185">Reference proteome</keyword>
<evidence type="ECO:0000256" key="6">
    <source>
        <dbReference type="ARBA" id="ARBA00022840"/>
    </source>
</evidence>
<dbReference type="InterPro" id="IPR008250">
    <property type="entry name" value="ATPase_P-typ_transduc_dom_A_sf"/>
</dbReference>
<keyword evidence="5" id="KW-0547">Nucleotide-binding</keyword>
<evidence type="ECO:0000256" key="3">
    <source>
        <dbReference type="ARBA" id="ARBA00022692"/>
    </source>
</evidence>
<dbReference type="NCBIfam" id="TIGR01494">
    <property type="entry name" value="ATPase_P-type"/>
    <property type="match status" value="2"/>
</dbReference>
<dbReference type="Gene3D" id="2.70.150.10">
    <property type="entry name" value="Calcium-transporting ATPase, cytoplasmic transduction domain A"/>
    <property type="match status" value="1"/>
</dbReference>
<dbReference type="Pfam" id="PF00690">
    <property type="entry name" value="Cation_ATPase_N"/>
    <property type="match status" value="1"/>
</dbReference>
<dbReference type="SUPFAM" id="SSF81660">
    <property type="entry name" value="Metal cation-transporting ATPase, ATP-binding domain N"/>
    <property type="match status" value="1"/>
</dbReference>
<dbReference type="GO" id="GO:0098662">
    <property type="term" value="P:inorganic cation transmembrane transport"/>
    <property type="evidence" value="ECO:0007669"/>
    <property type="project" value="UniProtKB-ARBA"/>
</dbReference>
<dbReference type="GO" id="GO:0046872">
    <property type="term" value="F:metal ion binding"/>
    <property type="evidence" value="ECO:0007669"/>
    <property type="project" value="UniProtKB-KW"/>
</dbReference>